<reference evidence="2" key="1">
    <citation type="journal article" date="2021" name="PeerJ">
        <title>Extensive microbial diversity within the chicken gut microbiome revealed by metagenomics and culture.</title>
        <authorList>
            <person name="Gilroy R."/>
            <person name="Ravi A."/>
            <person name="Getino M."/>
            <person name="Pursley I."/>
            <person name="Horton D.L."/>
            <person name="Alikhan N.F."/>
            <person name="Baker D."/>
            <person name="Gharbi K."/>
            <person name="Hall N."/>
            <person name="Watson M."/>
            <person name="Adriaenssens E.M."/>
            <person name="Foster-Nyarko E."/>
            <person name="Jarju S."/>
            <person name="Secka A."/>
            <person name="Antonio M."/>
            <person name="Oren A."/>
            <person name="Chaudhuri R.R."/>
            <person name="La Ragione R."/>
            <person name="Hildebrand F."/>
            <person name="Pallen M.J."/>
        </authorList>
    </citation>
    <scope>NUCLEOTIDE SEQUENCE</scope>
    <source>
        <strain evidence="2">USAMLcec2-132</strain>
    </source>
</reference>
<dbReference type="Pfam" id="PF00480">
    <property type="entry name" value="ROK"/>
    <property type="match status" value="1"/>
</dbReference>
<comment type="caution">
    <text evidence="2">The sequence shown here is derived from an EMBL/GenBank/DDBJ whole genome shotgun (WGS) entry which is preliminary data.</text>
</comment>
<evidence type="ECO:0000313" key="2">
    <source>
        <dbReference type="EMBL" id="HJC25878.1"/>
    </source>
</evidence>
<dbReference type="AlphaFoldDB" id="A0A9D2NIK7"/>
<dbReference type="PANTHER" id="PTHR18964">
    <property type="entry name" value="ROK (REPRESSOR, ORF, KINASE) FAMILY"/>
    <property type="match status" value="1"/>
</dbReference>
<dbReference type="EMBL" id="DWWS01000073">
    <property type="protein sequence ID" value="HJC25878.1"/>
    <property type="molecule type" value="Genomic_DNA"/>
</dbReference>
<protein>
    <submittedName>
        <fullName evidence="2">ROK family protein</fullName>
    </submittedName>
</protein>
<proteinExistence type="inferred from homology"/>
<dbReference type="PROSITE" id="PS01125">
    <property type="entry name" value="ROK"/>
    <property type="match status" value="1"/>
</dbReference>
<sequence length="314" mass="33845">MYSIGIDMGGTHTAAGLVDGLTLKDQVEFPTNTEQGAEKYIEELKENILMLLDKNRLKQEEIACIGIGVPGSFNAQTGMIEYANNLSFSDVPFRDILEERLNKRVLIDNDANLAAWGEYLLSCSSASSFVMVTLGTGIGCGIVLDGKLYRGVNFAEGEIGHMTLRYDGIDCNCGRKGCFEAYASASALVRQAAQAAQEHPDSGLNALVEGDASRMNGRLFFQAVREGDKTALAVRDAYARLLAEGLTNLINLLQPEELVIGGGISKAAELFLPQVQEHIARMVYSRASKVQTLLRPAKFGNDAGIVGAARLGDM</sequence>
<dbReference type="SUPFAM" id="SSF53067">
    <property type="entry name" value="Actin-like ATPase domain"/>
    <property type="match status" value="1"/>
</dbReference>
<dbReference type="InterPro" id="IPR043129">
    <property type="entry name" value="ATPase_NBD"/>
</dbReference>
<name>A0A9D2NIK7_9FIRM</name>
<dbReference type="Gene3D" id="3.30.420.40">
    <property type="match status" value="2"/>
</dbReference>
<accession>A0A9D2NIK7</accession>
<evidence type="ECO:0000256" key="1">
    <source>
        <dbReference type="ARBA" id="ARBA00006479"/>
    </source>
</evidence>
<reference evidence="2" key="2">
    <citation type="submission" date="2021-04" db="EMBL/GenBank/DDBJ databases">
        <authorList>
            <person name="Gilroy R."/>
        </authorList>
    </citation>
    <scope>NUCLEOTIDE SEQUENCE</scope>
    <source>
        <strain evidence="2">USAMLcec2-132</strain>
    </source>
</reference>
<dbReference type="InterPro" id="IPR000600">
    <property type="entry name" value="ROK"/>
</dbReference>
<dbReference type="Proteomes" id="UP000823891">
    <property type="component" value="Unassembled WGS sequence"/>
</dbReference>
<comment type="similarity">
    <text evidence="1">Belongs to the ROK (NagC/XylR) family.</text>
</comment>
<dbReference type="InterPro" id="IPR049874">
    <property type="entry name" value="ROK_cs"/>
</dbReference>
<gene>
    <name evidence="2" type="ORF">H9761_19645</name>
</gene>
<dbReference type="PANTHER" id="PTHR18964:SF149">
    <property type="entry name" value="BIFUNCTIONAL UDP-N-ACETYLGLUCOSAMINE 2-EPIMERASE_N-ACETYLMANNOSAMINE KINASE"/>
    <property type="match status" value="1"/>
</dbReference>
<evidence type="ECO:0000313" key="3">
    <source>
        <dbReference type="Proteomes" id="UP000823891"/>
    </source>
</evidence>
<organism evidence="2 3">
    <name type="scientific">Candidatus Eisenbergiella merdavium</name>
    <dbReference type="NCBI Taxonomy" id="2838551"/>
    <lineage>
        <taxon>Bacteria</taxon>
        <taxon>Bacillati</taxon>
        <taxon>Bacillota</taxon>
        <taxon>Clostridia</taxon>
        <taxon>Lachnospirales</taxon>
        <taxon>Lachnospiraceae</taxon>
        <taxon>Eisenbergiella</taxon>
    </lineage>
</organism>